<sequence>MKKVIINGMSCMHCVKHVTDGLMEVDGVTSVNVDLASKTAKIEGVISEEQIKEVIVDDLEFEVVSIEEI</sequence>
<dbReference type="PROSITE" id="PS50846">
    <property type="entry name" value="HMA_2"/>
    <property type="match status" value="1"/>
</dbReference>
<keyword evidence="4" id="KW-1185">Reference proteome</keyword>
<accession>A0A1I0XXV2</accession>
<dbReference type="Gene3D" id="3.30.70.100">
    <property type="match status" value="1"/>
</dbReference>
<dbReference type="PROSITE" id="PS01047">
    <property type="entry name" value="HMA_1"/>
    <property type="match status" value="1"/>
</dbReference>
<dbReference type="CDD" id="cd00371">
    <property type="entry name" value="HMA"/>
    <property type="match status" value="1"/>
</dbReference>
<name>A0A1I0XXV2_9CLOT</name>
<evidence type="ECO:0000313" key="4">
    <source>
        <dbReference type="Proteomes" id="UP000198619"/>
    </source>
</evidence>
<dbReference type="InterPro" id="IPR036163">
    <property type="entry name" value="HMA_dom_sf"/>
</dbReference>
<dbReference type="Pfam" id="PF00403">
    <property type="entry name" value="HMA"/>
    <property type="match status" value="1"/>
</dbReference>
<keyword evidence="1" id="KW-0479">Metal-binding</keyword>
<organism evidence="3 4">
    <name type="scientific">Clostridium frigidicarnis</name>
    <dbReference type="NCBI Taxonomy" id="84698"/>
    <lineage>
        <taxon>Bacteria</taxon>
        <taxon>Bacillati</taxon>
        <taxon>Bacillota</taxon>
        <taxon>Clostridia</taxon>
        <taxon>Eubacteriales</taxon>
        <taxon>Clostridiaceae</taxon>
        <taxon>Clostridium</taxon>
    </lineage>
</organism>
<feature type="domain" description="HMA" evidence="2">
    <location>
        <begin position="1"/>
        <end position="64"/>
    </location>
</feature>
<evidence type="ECO:0000256" key="1">
    <source>
        <dbReference type="ARBA" id="ARBA00022723"/>
    </source>
</evidence>
<evidence type="ECO:0000259" key="2">
    <source>
        <dbReference type="PROSITE" id="PS50846"/>
    </source>
</evidence>
<dbReference type="RefSeq" id="WP_242948373.1">
    <property type="nucleotide sequence ID" value="NZ_FOKI01000010.1"/>
</dbReference>
<evidence type="ECO:0000313" key="3">
    <source>
        <dbReference type="EMBL" id="SFB05497.1"/>
    </source>
</evidence>
<dbReference type="GO" id="GO:0046872">
    <property type="term" value="F:metal ion binding"/>
    <property type="evidence" value="ECO:0007669"/>
    <property type="project" value="UniProtKB-KW"/>
</dbReference>
<dbReference type="STRING" id="84698.SAMN04488528_101048"/>
<gene>
    <name evidence="3" type="ORF">SAMN04488528_101048</name>
</gene>
<dbReference type="InterPro" id="IPR006121">
    <property type="entry name" value="HMA_dom"/>
</dbReference>
<dbReference type="InterPro" id="IPR017969">
    <property type="entry name" value="Heavy-metal-associated_CS"/>
</dbReference>
<protein>
    <submittedName>
        <fullName evidence="3">Copper chaperone CopZ</fullName>
    </submittedName>
</protein>
<dbReference type="EMBL" id="FOKI01000010">
    <property type="protein sequence ID" value="SFB05497.1"/>
    <property type="molecule type" value="Genomic_DNA"/>
</dbReference>
<reference evidence="3 4" key="1">
    <citation type="submission" date="2016-10" db="EMBL/GenBank/DDBJ databases">
        <authorList>
            <person name="de Groot N.N."/>
        </authorList>
    </citation>
    <scope>NUCLEOTIDE SEQUENCE [LARGE SCALE GENOMIC DNA]</scope>
    <source>
        <strain evidence="3 4">DSM 12271</strain>
    </source>
</reference>
<proteinExistence type="predicted"/>
<dbReference type="SUPFAM" id="SSF55008">
    <property type="entry name" value="HMA, heavy metal-associated domain"/>
    <property type="match status" value="1"/>
</dbReference>
<dbReference type="Proteomes" id="UP000198619">
    <property type="component" value="Unassembled WGS sequence"/>
</dbReference>
<dbReference type="AlphaFoldDB" id="A0A1I0XXV2"/>